<proteinExistence type="predicted"/>
<name>A0A8T0J9D1_CERPU</name>
<organism evidence="1 2">
    <name type="scientific">Ceratodon purpureus</name>
    <name type="common">Fire moss</name>
    <name type="synonym">Dicranum purpureum</name>
    <dbReference type="NCBI Taxonomy" id="3225"/>
    <lineage>
        <taxon>Eukaryota</taxon>
        <taxon>Viridiplantae</taxon>
        <taxon>Streptophyta</taxon>
        <taxon>Embryophyta</taxon>
        <taxon>Bryophyta</taxon>
        <taxon>Bryophytina</taxon>
        <taxon>Bryopsida</taxon>
        <taxon>Dicranidae</taxon>
        <taxon>Pseudoditrichales</taxon>
        <taxon>Ditrichaceae</taxon>
        <taxon>Ceratodon</taxon>
    </lineage>
</organism>
<comment type="caution">
    <text evidence="1">The sequence shown here is derived from an EMBL/GenBank/DDBJ whole genome shotgun (WGS) entry which is preliminary data.</text>
</comment>
<evidence type="ECO:0000313" key="1">
    <source>
        <dbReference type="EMBL" id="KAG0591569.1"/>
    </source>
</evidence>
<dbReference type="Proteomes" id="UP000822688">
    <property type="component" value="Chromosome 1"/>
</dbReference>
<accession>A0A8T0J9D1</accession>
<gene>
    <name evidence="1" type="ORF">KC19_1G184300</name>
</gene>
<reference evidence="1" key="1">
    <citation type="submission" date="2020-06" db="EMBL/GenBank/DDBJ databases">
        <title>WGS assembly of Ceratodon purpureus strain R40.</title>
        <authorList>
            <person name="Carey S.B."/>
            <person name="Jenkins J."/>
            <person name="Shu S."/>
            <person name="Lovell J.T."/>
            <person name="Sreedasyam A."/>
            <person name="Maumus F."/>
            <person name="Tiley G.P."/>
            <person name="Fernandez-Pozo N."/>
            <person name="Barry K."/>
            <person name="Chen C."/>
            <person name="Wang M."/>
            <person name="Lipzen A."/>
            <person name="Daum C."/>
            <person name="Saski C.A."/>
            <person name="Payton A.C."/>
            <person name="Mcbreen J.C."/>
            <person name="Conrad R.E."/>
            <person name="Kollar L.M."/>
            <person name="Olsson S."/>
            <person name="Huttunen S."/>
            <person name="Landis J.B."/>
            <person name="Wickett N.J."/>
            <person name="Johnson M.G."/>
            <person name="Rensing S.A."/>
            <person name="Grimwood J."/>
            <person name="Schmutz J."/>
            <person name="Mcdaniel S.F."/>
        </authorList>
    </citation>
    <scope>NUCLEOTIDE SEQUENCE</scope>
    <source>
        <strain evidence="1">R40</strain>
    </source>
</reference>
<dbReference type="AlphaFoldDB" id="A0A8T0J9D1"/>
<keyword evidence="2" id="KW-1185">Reference proteome</keyword>
<protein>
    <submittedName>
        <fullName evidence="1">Uncharacterized protein</fullName>
    </submittedName>
</protein>
<feature type="non-terminal residue" evidence="1">
    <location>
        <position position="1"/>
    </location>
</feature>
<evidence type="ECO:0000313" key="2">
    <source>
        <dbReference type="Proteomes" id="UP000822688"/>
    </source>
</evidence>
<sequence>FSISIVACAIQRLFVWNSRKTQGLNQFVTEPSNNGQGQRKVWCQLRLRGRNLRQGEWQVRCQLRLRSRNLRKGERQVRGQLRLRCRNLCQGIDHCLHVLTWDRIQFVYDQ</sequence>
<dbReference type="EMBL" id="CM026421">
    <property type="protein sequence ID" value="KAG0591569.1"/>
    <property type="molecule type" value="Genomic_DNA"/>
</dbReference>